<dbReference type="AlphaFoldDB" id="A0A560J7K1"/>
<gene>
    <name evidence="1" type="ORF">FBZ95_101875</name>
</gene>
<sequence>MLAFYLPFIIFGAMLEAISNQNVSAPIQQEPPSFD</sequence>
<organism evidence="1 2">
    <name type="scientific">Bradyrhizobium sacchari</name>
    <dbReference type="NCBI Taxonomy" id="1399419"/>
    <lineage>
        <taxon>Bacteria</taxon>
        <taxon>Pseudomonadati</taxon>
        <taxon>Pseudomonadota</taxon>
        <taxon>Alphaproteobacteria</taxon>
        <taxon>Hyphomicrobiales</taxon>
        <taxon>Nitrobacteraceae</taxon>
        <taxon>Bradyrhizobium</taxon>
    </lineage>
</organism>
<dbReference type="EMBL" id="VITW01000001">
    <property type="protein sequence ID" value="TWB84430.1"/>
    <property type="molecule type" value="Genomic_DNA"/>
</dbReference>
<name>A0A560J7K1_9BRAD</name>
<protein>
    <submittedName>
        <fullName evidence="1">Uncharacterized protein</fullName>
    </submittedName>
</protein>
<keyword evidence="2" id="KW-1185">Reference proteome</keyword>
<evidence type="ECO:0000313" key="2">
    <source>
        <dbReference type="Proteomes" id="UP000315914"/>
    </source>
</evidence>
<reference evidence="1 2" key="1">
    <citation type="submission" date="2019-06" db="EMBL/GenBank/DDBJ databases">
        <title>Genomic Encyclopedia of Type Strains, Phase IV (KMG-V): Genome sequencing to study the core and pangenomes of soil and plant-associated prokaryotes.</title>
        <authorList>
            <person name="Whitman W."/>
        </authorList>
    </citation>
    <scope>NUCLEOTIDE SEQUENCE [LARGE SCALE GENOMIC DNA]</scope>
    <source>
        <strain evidence="1 2">BR 10556</strain>
    </source>
</reference>
<proteinExistence type="predicted"/>
<dbReference type="Proteomes" id="UP000315914">
    <property type="component" value="Unassembled WGS sequence"/>
</dbReference>
<evidence type="ECO:0000313" key="1">
    <source>
        <dbReference type="EMBL" id="TWB84430.1"/>
    </source>
</evidence>
<accession>A0A560J7K1</accession>
<comment type="caution">
    <text evidence="1">The sequence shown here is derived from an EMBL/GenBank/DDBJ whole genome shotgun (WGS) entry which is preliminary data.</text>
</comment>